<name>A0ABU4I2L6_9ACTN</name>
<evidence type="ECO:0008006" key="3">
    <source>
        <dbReference type="Google" id="ProtNLM"/>
    </source>
</evidence>
<protein>
    <recommendedName>
        <fullName evidence="3">TfoX N-terminal domain-containing protein</fullName>
    </recommendedName>
</protein>
<reference evidence="2" key="1">
    <citation type="submission" date="2023-07" db="EMBL/GenBank/DDBJ databases">
        <title>Conexibacter stalactiti sp. nov., isolated from stalactites in a lava cave and emended description of the genus Conexibacter.</title>
        <authorList>
            <person name="Lee S.D."/>
        </authorList>
    </citation>
    <scope>NUCLEOTIDE SEQUENCE [LARGE SCALE GENOMIC DNA]</scope>
    <source>
        <strain evidence="2">KCTC 39840</strain>
    </source>
</reference>
<keyword evidence="2" id="KW-1185">Reference proteome</keyword>
<sequence>MTTPERAFAEVEEVLLREPGTTSGTGFGSGPGVKVGGKIAAMLVGGRLVVKLPAARCRELIESGAEPLRMGRRTMREWVTLGPDRRDEWLPLAREALAFVRPDARGS</sequence>
<evidence type="ECO:0000313" key="2">
    <source>
        <dbReference type="Proteomes" id="UP001284601"/>
    </source>
</evidence>
<dbReference type="EMBL" id="JAWSTH010000150">
    <property type="protein sequence ID" value="MDW5598534.1"/>
    <property type="molecule type" value="Genomic_DNA"/>
</dbReference>
<dbReference type="RefSeq" id="WP_318601063.1">
    <property type="nucleotide sequence ID" value="NZ_JAWSTH010000150.1"/>
</dbReference>
<comment type="caution">
    <text evidence="1">The sequence shown here is derived from an EMBL/GenBank/DDBJ whole genome shotgun (WGS) entry which is preliminary data.</text>
</comment>
<accession>A0ABU4I2L6</accession>
<proteinExistence type="predicted"/>
<reference evidence="1 2" key="2">
    <citation type="submission" date="2023-10" db="EMBL/GenBank/DDBJ databases">
        <authorList>
            <person name="Han X.F."/>
        </authorList>
    </citation>
    <scope>NUCLEOTIDE SEQUENCE [LARGE SCALE GENOMIC DNA]</scope>
    <source>
        <strain evidence="1 2">KCTC 39840</strain>
    </source>
</reference>
<dbReference type="SUPFAM" id="SSF159894">
    <property type="entry name" value="YgaC/TfoX-N like"/>
    <property type="match status" value="1"/>
</dbReference>
<organism evidence="1 2">
    <name type="scientific">Conexibacter stalactiti</name>
    <dbReference type="NCBI Taxonomy" id="1940611"/>
    <lineage>
        <taxon>Bacteria</taxon>
        <taxon>Bacillati</taxon>
        <taxon>Actinomycetota</taxon>
        <taxon>Thermoleophilia</taxon>
        <taxon>Solirubrobacterales</taxon>
        <taxon>Conexibacteraceae</taxon>
        <taxon>Conexibacter</taxon>
    </lineage>
</organism>
<gene>
    <name evidence="1" type="ORF">R7226_29505</name>
</gene>
<evidence type="ECO:0000313" key="1">
    <source>
        <dbReference type="EMBL" id="MDW5598534.1"/>
    </source>
</evidence>
<dbReference type="Proteomes" id="UP001284601">
    <property type="component" value="Unassembled WGS sequence"/>
</dbReference>